<comment type="caution">
    <text evidence="2">The sequence shown here is derived from an EMBL/GenBank/DDBJ whole genome shotgun (WGS) entry which is preliminary data.</text>
</comment>
<sequence length="277" mass="31195">MVFMVTTSKDLEEEDDHSANPTVYMVRKGKDPIVENPSDDEEESDAACLPPINAKPKTVSSSDIGHMDRPALGVFQGQHSNGISLEPGSIRSWDQMARAFINRFATASSPIRLADLAWAKQGPNETLLAYINRWRNMSNKSSHPIPEREAVDLLIRSTSGKMREMLIVANPNSYQDLVDTVSRLGQTDIEEKSSTSFKPRRDFPKKKESKTVYAVKTNKANKIENSDSDSSDEEARQVDSQPAQPITRDNQKIATPDHWKNKRQEILLQKRENSKDI</sequence>
<reference evidence="2" key="1">
    <citation type="submission" date="2020-01" db="EMBL/GenBank/DDBJ databases">
        <title>Genome sequence of Kobresia littledalei, the first chromosome-level genome in the family Cyperaceae.</title>
        <authorList>
            <person name="Qu G."/>
        </authorList>
    </citation>
    <scope>NUCLEOTIDE SEQUENCE</scope>
    <source>
        <strain evidence="2">C.B.Clarke</strain>
        <tissue evidence="2">Leaf</tissue>
    </source>
</reference>
<feature type="compositionally biased region" description="Polar residues" evidence="1">
    <location>
        <begin position="238"/>
        <end position="248"/>
    </location>
</feature>
<dbReference type="PANTHER" id="PTHR33223:SF6">
    <property type="entry name" value="CCHC-TYPE DOMAIN-CONTAINING PROTEIN"/>
    <property type="match status" value="1"/>
</dbReference>
<organism evidence="2 3">
    <name type="scientific">Carex littledalei</name>
    <dbReference type="NCBI Taxonomy" id="544730"/>
    <lineage>
        <taxon>Eukaryota</taxon>
        <taxon>Viridiplantae</taxon>
        <taxon>Streptophyta</taxon>
        <taxon>Embryophyta</taxon>
        <taxon>Tracheophyta</taxon>
        <taxon>Spermatophyta</taxon>
        <taxon>Magnoliopsida</taxon>
        <taxon>Liliopsida</taxon>
        <taxon>Poales</taxon>
        <taxon>Cyperaceae</taxon>
        <taxon>Cyperoideae</taxon>
        <taxon>Cariceae</taxon>
        <taxon>Carex</taxon>
        <taxon>Carex subgen. Euthyceras</taxon>
    </lineage>
</organism>
<feature type="compositionally biased region" description="Basic and acidic residues" evidence="1">
    <location>
        <begin position="190"/>
        <end position="210"/>
    </location>
</feature>
<evidence type="ECO:0000313" key="2">
    <source>
        <dbReference type="EMBL" id="KAF3326981.1"/>
    </source>
</evidence>
<gene>
    <name evidence="2" type="ORF">FCM35_KLT08611</name>
</gene>
<evidence type="ECO:0000313" key="3">
    <source>
        <dbReference type="Proteomes" id="UP000623129"/>
    </source>
</evidence>
<dbReference type="OrthoDB" id="1670002at2759"/>
<dbReference type="AlphaFoldDB" id="A0A833V6W9"/>
<dbReference type="EMBL" id="SWLB01000018">
    <property type="protein sequence ID" value="KAF3326981.1"/>
    <property type="molecule type" value="Genomic_DNA"/>
</dbReference>
<dbReference type="Proteomes" id="UP000623129">
    <property type="component" value="Unassembled WGS sequence"/>
</dbReference>
<keyword evidence="3" id="KW-1185">Reference proteome</keyword>
<dbReference type="PANTHER" id="PTHR33223">
    <property type="entry name" value="CCHC-TYPE DOMAIN-CONTAINING PROTEIN"/>
    <property type="match status" value="1"/>
</dbReference>
<accession>A0A833V6W9</accession>
<name>A0A833V6W9_9POAL</name>
<feature type="compositionally biased region" description="Basic and acidic residues" evidence="1">
    <location>
        <begin position="249"/>
        <end position="277"/>
    </location>
</feature>
<evidence type="ECO:0008006" key="4">
    <source>
        <dbReference type="Google" id="ProtNLM"/>
    </source>
</evidence>
<proteinExistence type="predicted"/>
<feature type="region of interest" description="Disordered" evidence="1">
    <location>
        <begin position="190"/>
        <end position="277"/>
    </location>
</feature>
<evidence type="ECO:0000256" key="1">
    <source>
        <dbReference type="SAM" id="MobiDB-lite"/>
    </source>
</evidence>
<feature type="region of interest" description="Disordered" evidence="1">
    <location>
        <begin position="1"/>
        <end position="63"/>
    </location>
</feature>
<protein>
    <recommendedName>
        <fullName evidence="4">Retrotransposon gag domain-containing protein</fullName>
    </recommendedName>
</protein>